<dbReference type="GO" id="GO:0003988">
    <property type="term" value="F:acetyl-CoA C-acyltransferase activity"/>
    <property type="evidence" value="ECO:0007669"/>
    <property type="project" value="UniProtKB-ARBA"/>
</dbReference>
<dbReference type="InterPro" id="IPR016039">
    <property type="entry name" value="Thiolase-like"/>
</dbReference>
<proteinExistence type="predicted"/>
<dbReference type="Gene3D" id="3.40.47.10">
    <property type="match status" value="1"/>
</dbReference>
<dbReference type="PIRSF" id="PIRSF000429">
    <property type="entry name" value="Ac-CoA_Ac_transf"/>
    <property type="match status" value="1"/>
</dbReference>
<dbReference type="PANTHER" id="PTHR42870:SF1">
    <property type="entry name" value="NON-SPECIFIC LIPID-TRANSFER PROTEIN-LIKE 2"/>
    <property type="match status" value="1"/>
</dbReference>
<protein>
    <submittedName>
        <fullName evidence="2">Thiolase family protein</fullName>
    </submittedName>
</protein>
<dbReference type="InterPro" id="IPR055140">
    <property type="entry name" value="Thiolase_C_2"/>
</dbReference>
<dbReference type="Pfam" id="PF22691">
    <property type="entry name" value="Thiolase_C_1"/>
    <property type="match status" value="1"/>
</dbReference>
<feature type="domain" description="Thiolase C-terminal" evidence="1">
    <location>
        <begin position="255"/>
        <end position="376"/>
    </location>
</feature>
<gene>
    <name evidence="2" type="ORF">JYP50_12410</name>
</gene>
<keyword evidence="3" id="KW-1185">Reference proteome</keyword>
<evidence type="ECO:0000259" key="1">
    <source>
        <dbReference type="Pfam" id="PF22691"/>
    </source>
</evidence>
<dbReference type="Proteomes" id="UP000664303">
    <property type="component" value="Unassembled WGS sequence"/>
</dbReference>
<reference evidence="2" key="1">
    <citation type="submission" date="2021-02" db="EMBL/GenBank/DDBJ databases">
        <title>PHA producing bacteria isolated from coastal sediment in Guangdong, Shenzhen.</title>
        <authorList>
            <person name="Zheng W."/>
            <person name="Yu S."/>
            <person name="Huang Y."/>
        </authorList>
    </citation>
    <scope>NUCLEOTIDE SEQUENCE</scope>
    <source>
        <strain evidence="2">TN14-10</strain>
    </source>
</reference>
<evidence type="ECO:0000313" key="2">
    <source>
        <dbReference type="EMBL" id="MBN7797402.1"/>
    </source>
</evidence>
<comment type="caution">
    <text evidence="2">The sequence shown here is derived from an EMBL/GenBank/DDBJ whole genome shotgun (WGS) entry which is preliminary data.</text>
</comment>
<dbReference type="CDD" id="cd00829">
    <property type="entry name" value="SCP-x_thiolase"/>
    <property type="match status" value="1"/>
</dbReference>
<dbReference type="InterPro" id="IPR002155">
    <property type="entry name" value="Thiolase"/>
</dbReference>
<organism evidence="2 3">
    <name type="scientific">Parahaliea mediterranea</name>
    <dbReference type="NCBI Taxonomy" id="651086"/>
    <lineage>
        <taxon>Bacteria</taxon>
        <taxon>Pseudomonadati</taxon>
        <taxon>Pseudomonadota</taxon>
        <taxon>Gammaproteobacteria</taxon>
        <taxon>Cellvibrionales</taxon>
        <taxon>Halieaceae</taxon>
        <taxon>Parahaliea</taxon>
    </lineage>
</organism>
<accession>A0A939IMV7</accession>
<name>A0A939IMV7_9GAMM</name>
<sequence>MKDYAGVVLAAPVSFGYARQSPRGANWFIGCTLAEMLRQAGLAKDDVDGLAVSSFSLGADSAITLTQHFQMSPRWIDQLPYGGAAGLVALRRAARAVQAGDAEIVACIGGDGAAHRAFEGTAANFSNFTIDASFPYGAGGPNTAFALITRHYMERFGATREDFARVALDQRYNANHYPPALLGHKTLSLEQYLGARPIAGPLHLFDCVMPCAGGEGFLMMSEDRARHLGLPYCHILAAGELHNAHRDDPVQFRGGWTEYADALYQAAALGPEDIDLLQTYDDYPVISMLQMEDLGFCAKGEGPAFVRDTDLRFDGSGQQARKLPHNTSGGQLSVGQAGSAAGYMGIVESIRQLTGRAPHNPVSGARHAMVSGFGMINYDRGLCSAAAILGSAQQ</sequence>
<evidence type="ECO:0000313" key="3">
    <source>
        <dbReference type="Proteomes" id="UP000664303"/>
    </source>
</evidence>
<dbReference type="RefSeq" id="WP_206560849.1">
    <property type="nucleotide sequence ID" value="NZ_JAFKCZ010000008.1"/>
</dbReference>
<dbReference type="PANTHER" id="PTHR42870">
    <property type="entry name" value="ACETYL-COA C-ACETYLTRANSFERASE"/>
    <property type="match status" value="1"/>
</dbReference>
<dbReference type="AlphaFoldDB" id="A0A939IMV7"/>
<dbReference type="EMBL" id="JAFKCZ010000008">
    <property type="protein sequence ID" value="MBN7797402.1"/>
    <property type="molecule type" value="Genomic_DNA"/>
</dbReference>
<dbReference type="SUPFAM" id="SSF53901">
    <property type="entry name" value="Thiolase-like"/>
    <property type="match status" value="1"/>
</dbReference>